<dbReference type="Gene3D" id="3.20.20.140">
    <property type="entry name" value="Metal-dependent hydrolases"/>
    <property type="match status" value="1"/>
</dbReference>
<dbReference type="InterPro" id="IPR052018">
    <property type="entry name" value="PHP_domain"/>
</dbReference>
<dbReference type="SUPFAM" id="SSF89550">
    <property type="entry name" value="PHP domain-like"/>
    <property type="match status" value="1"/>
</dbReference>
<name>A0ABV9Q150_9BACL</name>
<dbReference type="CDD" id="cd07438">
    <property type="entry name" value="PHP_HisPPase_AMP"/>
    <property type="match status" value="1"/>
</dbReference>
<gene>
    <name evidence="2" type="ORF">ACFO8Q_03105</name>
</gene>
<protein>
    <submittedName>
        <fullName evidence="2">PHP domain-containing protein</fullName>
    </submittedName>
</protein>
<organism evidence="2 3">
    <name type="scientific">Effusibacillus consociatus</name>
    <dbReference type="NCBI Taxonomy" id="1117041"/>
    <lineage>
        <taxon>Bacteria</taxon>
        <taxon>Bacillati</taxon>
        <taxon>Bacillota</taxon>
        <taxon>Bacilli</taxon>
        <taxon>Bacillales</taxon>
        <taxon>Alicyclobacillaceae</taxon>
        <taxon>Effusibacillus</taxon>
    </lineage>
</organism>
<evidence type="ECO:0000259" key="1">
    <source>
        <dbReference type="SMART" id="SM00481"/>
    </source>
</evidence>
<dbReference type="RefSeq" id="WP_380024224.1">
    <property type="nucleotide sequence ID" value="NZ_JBHSHC010000016.1"/>
</dbReference>
<comment type="caution">
    <text evidence="2">The sequence shown here is derived from an EMBL/GenBank/DDBJ whole genome shotgun (WGS) entry which is preliminary data.</text>
</comment>
<dbReference type="InterPro" id="IPR004013">
    <property type="entry name" value="PHP_dom"/>
</dbReference>
<dbReference type="InterPro" id="IPR003141">
    <property type="entry name" value="Pol/His_phosphatase_N"/>
</dbReference>
<evidence type="ECO:0000313" key="2">
    <source>
        <dbReference type="EMBL" id="MFC4766385.1"/>
    </source>
</evidence>
<sequence>MREYYDLHAHTTASDGTFTPGELVQHAKKRGLAGVAVTDHDSTDGIEEAMDAGNKLNVDVVPGVEINTEYEGKEVHVLGYYFDRSSKSLQDLFRILREQRVTRMDRILEKLHSLGIRIERDEVISEAAEGSIGRPHIARVLIKKGLAQDIREAFDKYLSRGAPAYVERFKLDPGDAIRLIREANGVPILAHPGLVGKDALIEELIPAGLLGIEAFHPDHSEDARHRYAKMAEELGIIATGGSDFHGSGAEHRGDLGTVSVDKSVVLKMKELSGLF</sequence>
<accession>A0ABV9Q150</accession>
<dbReference type="EMBL" id="JBHSHC010000016">
    <property type="protein sequence ID" value="MFC4766385.1"/>
    <property type="molecule type" value="Genomic_DNA"/>
</dbReference>
<dbReference type="InterPro" id="IPR016195">
    <property type="entry name" value="Pol/histidinol_Pase-like"/>
</dbReference>
<dbReference type="Gene3D" id="1.10.150.650">
    <property type="match status" value="1"/>
</dbReference>
<dbReference type="PANTHER" id="PTHR42924">
    <property type="entry name" value="EXONUCLEASE"/>
    <property type="match status" value="1"/>
</dbReference>
<dbReference type="PANTHER" id="PTHR42924:SF3">
    <property type="entry name" value="POLYMERASE_HISTIDINOL PHOSPHATASE N-TERMINAL DOMAIN-CONTAINING PROTEIN"/>
    <property type="match status" value="1"/>
</dbReference>
<dbReference type="Pfam" id="PF02811">
    <property type="entry name" value="PHP"/>
    <property type="match status" value="1"/>
</dbReference>
<keyword evidence="3" id="KW-1185">Reference proteome</keyword>
<dbReference type="Proteomes" id="UP001596002">
    <property type="component" value="Unassembled WGS sequence"/>
</dbReference>
<dbReference type="SMART" id="SM00481">
    <property type="entry name" value="POLIIIAc"/>
    <property type="match status" value="1"/>
</dbReference>
<reference evidence="3" key="1">
    <citation type="journal article" date="2019" name="Int. J. Syst. Evol. Microbiol.">
        <title>The Global Catalogue of Microorganisms (GCM) 10K type strain sequencing project: providing services to taxonomists for standard genome sequencing and annotation.</title>
        <authorList>
            <consortium name="The Broad Institute Genomics Platform"/>
            <consortium name="The Broad Institute Genome Sequencing Center for Infectious Disease"/>
            <person name="Wu L."/>
            <person name="Ma J."/>
        </authorList>
    </citation>
    <scope>NUCLEOTIDE SEQUENCE [LARGE SCALE GENOMIC DNA]</scope>
    <source>
        <strain evidence="3">WYCCWR 12678</strain>
    </source>
</reference>
<evidence type="ECO:0000313" key="3">
    <source>
        <dbReference type="Proteomes" id="UP001596002"/>
    </source>
</evidence>
<proteinExistence type="predicted"/>
<feature type="domain" description="Polymerase/histidinol phosphatase N-terminal" evidence="1">
    <location>
        <begin position="5"/>
        <end position="70"/>
    </location>
</feature>